<proteinExistence type="predicted"/>
<dbReference type="Proteomes" id="UP000694383">
    <property type="component" value="Unplaced"/>
</dbReference>
<evidence type="ECO:0000313" key="3">
    <source>
        <dbReference type="Proteomes" id="UP000694383"/>
    </source>
</evidence>
<protein>
    <submittedName>
        <fullName evidence="2">Uncharacterized protein</fullName>
    </submittedName>
</protein>
<sequence>SCFLDTPPTLESILSQEGEEAFILEDTMNTDNMDAHSYDTSSLASSDSGDPAHPKRRKRAQDASVAASGSVLRLSLLKGISAQIMAAADKVDAGLPTAVVSLSGFELSSSLPSCQAERIEELLSQTVLPQR</sequence>
<organism evidence="2 3">
    <name type="scientific">Oryzias sinensis</name>
    <name type="common">Chinese medaka</name>
    <dbReference type="NCBI Taxonomy" id="183150"/>
    <lineage>
        <taxon>Eukaryota</taxon>
        <taxon>Metazoa</taxon>
        <taxon>Chordata</taxon>
        <taxon>Craniata</taxon>
        <taxon>Vertebrata</taxon>
        <taxon>Euteleostomi</taxon>
        <taxon>Actinopterygii</taxon>
        <taxon>Neopterygii</taxon>
        <taxon>Teleostei</taxon>
        <taxon>Neoteleostei</taxon>
        <taxon>Acanthomorphata</taxon>
        <taxon>Ovalentaria</taxon>
        <taxon>Atherinomorphae</taxon>
        <taxon>Beloniformes</taxon>
        <taxon>Adrianichthyidae</taxon>
        <taxon>Oryziinae</taxon>
        <taxon>Oryzias</taxon>
    </lineage>
</organism>
<reference evidence="2" key="1">
    <citation type="submission" date="2025-08" db="UniProtKB">
        <authorList>
            <consortium name="Ensembl"/>
        </authorList>
    </citation>
    <scope>IDENTIFICATION</scope>
</reference>
<feature type="compositionally biased region" description="Low complexity" evidence="1">
    <location>
        <begin position="38"/>
        <end position="51"/>
    </location>
</feature>
<name>A0A8C7X023_9TELE</name>
<dbReference type="AlphaFoldDB" id="A0A8C7X023"/>
<reference evidence="2" key="2">
    <citation type="submission" date="2025-09" db="UniProtKB">
        <authorList>
            <consortium name="Ensembl"/>
        </authorList>
    </citation>
    <scope>IDENTIFICATION</scope>
</reference>
<evidence type="ECO:0000313" key="2">
    <source>
        <dbReference type="Ensembl" id="ENSOSIP00000005603.1"/>
    </source>
</evidence>
<feature type="region of interest" description="Disordered" evidence="1">
    <location>
        <begin position="21"/>
        <end position="64"/>
    </location>
</feature>
<keyword evidence="3" id="KW-1185">Reference proteome</keyword>
<dbReference type="GeneTree" id="ENSGT00390000010672"/>
<evidence type="ECO:0000256" key="1">
    <source>
        <dbReference type="SAM" id="MobiDB-lite"/>
    </source>
</evidence>
<dbReference type="Ensembl" id="ENSOSIT00000006018.1">
    <property type="protein sequence ID" value="ENSOSIP00000005603.1"/>
    <property type="gene ID" value="ENSOSIG00000003879.1"/>
</dbReference>
<accession>A0A8C7X023</accession>